<keyword evidence="5 6" id="KW-0269">Exonuclease</keyword>
<comment type="cofactor">
    <cofactor evidence="6">
        <name>a divalent metal cation</name>
        <dbReference type="ChEBI" id="CHEBI:60240"/>
    </cofactor>
</comment>
<keyword evidence="9" id="KW-1185">Reference proteome</keyword>
<dbReference type="SUPFAM" id="SSF53098">
    <property type="entry name" value="Ribonuclease H-like"/>
    <property type="match status" value="1"/>
</dbReference>
<accession>A0A5J6LFB3</accession>
<dbReference type="PROSITE" id="PS50967">
    <property type="entry name" value="HRDC"/>
    <property type="match status" value="1"/>
</dbReference>
<dbReference type="GO" id="GO:0003676">
    <property type="term" value="F:nucleic acid binding"/>
    <property type="evidence" value="ECO:0007669"/>
    <property type="project" value="InterPro"/>
</dbReference>
<keyword evidence="4 6" id="KW-0378">Hydrolase</keyword>
<comment type="subcellular location">
    <subcellularLocation>
        <location evidence="6">Cytoplasm</location>
    </subcellularLocation>
</comment>
<gene>
    <name evidence="6 8" type="primary">rnd</name>
    <name evidence="8" type="ORF">F5I99_12810</name>
</gene>
<dbReference type="Gene3D" id="3.30.420.10">
    <property type="entry name" value="Ribonuclease H-like superfamily/Ribonuclease H"/>
    <property type="match status" value="1"/>
</dbReference>
<dbReference type="SMART" id="SM00474">
    <property type="entry name" value="35EXOc"/>
    <property type="match status" value="1"/>
</dbReference>
<evidence type="ECO:0000256" key="5">
    <source>
        <dbReference type="ARBA" id="ARBA00022839"/>
    </source>
</evidence>
<dbReference type="InterPro" id="IPR044876">
    <property type="entry name" value="HRDC_dom_sf"/>
</dbReference>
<keyword evidence="1 6" id="KW-0963">Cytoplasm</keyword>
<dbReference type="HAMAP" id="MF_01899">
    <property type="entry name" value="RNase_D"/>
    <property type="match status" value="1"/>
</dbReference>
<dbReference type="Pfam" id="PF01612">
    <property type="entry name" value="DNA_pol_A_exo1"/>
    <property type="match status" value="1"/>
</dbReference>
<evidence type="ECO:0000256" key="2">
    <source>
        <dbReference type="ARBA" id="ARBA00022694"/>
    </source>
</evidence>
<dbReference type="EMBL" id="CP044222">
    <property type="protein sequence ID" value="QEW07309.1"/>
    <property type="molecule type" value="Genomic_DNA"/>
</dbReference>
<comment type="similarity">
    <text evidence="6">Belongs to the RNase D family.</text>
</comment>
<evidence type="ECO:0000256" key="6">
    <source>
        <dbReference type="HAMAP-Rule" id="MF_01899"/>
    </source>
</evidence>
<dbReference type="NCBIfam" id="TIGR01388">
    <property type="entry name" value="rnd"/>
    <property type="match status" value="1"/>
</dbReference>
<dbReference type="InterPro" id="IPR002121">
    <property type="entry name" value="HRDC_dom"/>
</dbReference>
<evidence type="ECO:0000313" key="9">
    <source>
        <dbReference type="Proteomes" id="UP000325606"/>
    </source>
</evidence>
<dbReference type="Proteomes" id="UP000325606">
    <property type="component" value="Chromosome"/>
</dbReference>
<evidence type="ECO:0000256" key="3">
    <source>
        <dbReference type="ARBA" id="ARBA00022722"/>
    </source>
</evidence>
<dbReference type="GO" id="GO:0000166">
    <property type="term" value="F:nucleotide binding"/>
    <property type="evidence" value="ECO:0007669"/>
    <property type="project" value="InterPro"/>
</dbReference>
<dbReference type="InterPro" id="IPR010997">
    <property type="entry name" value="HRDC-like_sf"/>
</dbReference>
<evidence type="ECO:0000256" key="1">
    <source>
        <dbReference type="ARBA" id="ARBA00022490"/>
    </source>
</evidence>
<dbReference type="GO" id="GO:0008408">
    <property type="term" value="F:3'-5' exonuclease activity"/>
    <property type="evidence" value="ECO:0007669"/>
    <property type="project" value="InterPro"/>
</dbReference>
<dbReference type="PANTHER" id="PTHR47649">
    <property type="entry name" value="RIBONUCLEASE D"/>
    <property type="match status" value="1"/>
</dbReference>
<dbReference type="InterPro" id="IPR051086">
    <property type="entry name" value="RNase_D-like"/>
</dbReference>
<dbReference type="InterPro" id="IPR048579">
    <property type="entry name" value="RNAseD_HRDC_C"/>
</dbReference>
<dbReference type="SMART" id="SM00341">
    <property type="entry name" value="HRDC"/>
    <property type="match status" value="1"/>
</dbReference>
<dbReference type="KEGG" id="nik:F5I99_12810"/>
<dbReference type="GO" id="GO:0033890">
    <property type="term" value="F:ribonuclease D activity"/>
    <property type="evidence" value="ECO:0007669"/>
    <property type="project" value="UniProtKB-UniRule"/>
</dbReference>
<comment type="catalytic activity">
    <reaction evidence="6">
        <text>Exonucleolytic cleavage that removes extra residues from the 3'-terminus of tRNA to produce 5'-mononucleotides.</text>
        <dbReference type="EC" id="3.1.13.5"/>
    </reaction>
</comment>
<dbReference type="Gene3D" id="1.10.150.80">
    <property type="entry name" value="HRDC domain"/>
    <property type="match status" value="2"/>
</dbReference>
<name>A0A5J6LFB3_9GAMM</name>
<dbReference type="InterPro" id="IPR036397">
    <property type="entry name" value="RNaseH_sf"/>
</dbReference>
<proteinExistence type="inferred from homology"/>
<protein>
    <recommendedName>
        <fullName evidence="6">Ribonuclease D</fullName>
        <shortName evidence="6">RNase D</shortName>
        <ecNumber evidence="6">3.1.13.5</ecNumber>
    </recommendedName>
</protein>
<evidence type="ECO:0000256" key="4">
    <source>
        <dbReference type="ARBA" id="ARBA00022801"/>
    </source>
</evidence>
<dbReference type="CDD" id="cd06142">
    <property type="entry name" value="RNaseD_exo"/>
    <property type="match status" value="1"/>
</dbReference>
<dbReference type="Pfam" id="PF00570">
    <property type="entry name" value="HRDC"/>
    <property type="match status" value="1"/>
</dbReference>
<dbReference type="SUPFAM" id="SSF47819">
    <property type="entry name" value="HRDC-like"/>
    <property type="match status" value="2"/>
</dbReference>
<dbReference type="Pfam" id="PF21293">
    <property type="entry name" value="RNAseD_HRDC_C"/>
    <property type="match status" value="1"/>
</dbReference>
<keyword evidence="2 6" id="KW-0819">tRNA processing</keyword>
<dbReference type="GO" id="GO:0042780">
    <property type="term" value="P:tRNA 3'-end processing"/>
    <property type="evidence" value="ECO:0007669"/>
    <property type="project" value="UniProtKB-UniRule"/>
</dbReference>
<dbReference type="InterPro" id="IPR006292">
    <property type="entry name" value="RNase_D"/>
</dbReference>
<keyword evidence="3 6" id="KW-0540">Nuclease</keyword>
<dbReference type="PANTHER" id="PTHR47649:SF1">
    <property type="entry name" value="RIBONUCLEASE D"/>
    <property type="match status" value="1"/>
</dbReference>
<evidence type="ECO:0000259" key="7">
    <source>
        <dbReference type="PROSITE" id="PS50967"/>
    </source>
</evidence>
<dbReference type="InterPro" id="IPR002562">
    <property type="entry name" value="3'-5'_exonuclease_dom"/>
</dbReference>
<evidence type="ECO:0000313" key="8">
    <source>
        <dbReference type="EMBL" id="QEW07309.1"/>
    </source>
</evidence>
<sequence>MTQITEAYKADQLVLSAREPVWIRDTETLIHYCKQWAELPLIAVDTEFMRVDTFYPIPALIQVADEYHCYLIDPLSVEDMSAFAALLADVRVLKVLHAASEDLELFRHHYGVIPEPLMDTQVAAAFAGWGFSMGLQRILQHALDITLGKAHTRSDWLQRPLTDEQILYAALDVAYLPTIAMQLKSELQTSGRYEWMLDECRMLGQSSRDNDPGGLEYYRRFTQLNINSEVTLAGLRDLAAWRERVCRERNLCRPHVLRNEHLIKIIECWPQTLEQLNALGLLRRQNLKTDGEAILAVLSQAEASAKQNPPEPINLPLHIYHSATLKRLKVIGREVSKAQQIMPELLVRRRDLEKLINSKDDQGHFHLPETLSGWRKALIGDQLLKALETQQDTRVNAC</sequence>
<dbReference type="RefSeq" id="WP_151056594.1">
    <property type="nucleotide sequence ID" value="NZ_CP044222.1"/>
</dbReference>
<reference evidence="8 9" key="1">
    <citation type="submission" date="2019-09" db="EMBL/GenBank/DDBJ databases">
        <title>Nitrincola iocasae sp. nov., a bacterium isolated from the sediment collected at a cold seep field in South China Sea.</title>
        <authorList>
            <person name="Zhang H."/>
            <person name="Wang H."/>
            <person name="Li C."/>
        </authorList>
    </citation>
    <scope>NUCLEOTIDE SEQUENCE [LARGE SCALE GENOMIC DNA]</scope>
    <source>
        <strain evidence="8 9">KXZD1103</strain>
    </source>
</reference>
<dbReference type="InterPro" id="IPR012337">
    <property type="entry name" value="RNaseH-like_sf"/>
</dbReference>
<organism evidence="8 9">
    <name type="scientific">Nitrincola iocasae</name>
    <dbReference type="NCBI Taxonomy" id="2614693"/>
    <lineage>
        <taxon>Bacteria</taxon>
        <taxon>Pseudomonadati</taxon>
        <taxon>Pseudomonadota</taxon>
        <taxon>Gammaproteobacteria</taxon>
        <taxon>Oceanospirillales</taxon>
        <taxon>Oceanospirillaceae</taxon>
        <taxon>Nitrincola</taxon>
    </lineage>
</organism>
<comment type="function">
    <text evidence="6">Exonuclease involved in the 3' processing of various precursor tRNAs. Initiates hydrolysis at the 3'-terminus of an RNA molecule and releases 5'-mononucleotides.</text>
</comment>
<dbReference type="GO" id="GO:0005737">
    <property type="term" value="C:cytoplasm"/>
    <property type="evidence" value="ECO:0007669"/>
    <property type="project" value="UniProtKB-SubCell"/>
</dbReference>
<dbReference type="EC" id="3.1.13.5" evidence="6"/>
<feature type="domain" description="HRDC" evidence="7">
    <location>
        <begin position="228"/>
        <end position="308"/>
    </location>
</feature>
<dbReference type="AlphaFoldDB" id="A0A5J6LFB3"/>